<dbReference type="Proteomes" id="UP000824055">
    <property type="component" value="Unassembled WGS sequence"/>
</dbReference>
<protein>
    <submittedName>
        <fullName evidence="2">DHH family phosphoesterase</fullName>
    </submittedName>
</protein>
<accession>A0A9D2FYW9</accession>
<dbReference type="SUPFAM" id="SSF64182">
    <property type="entry name" value="DHH phosphoesterases"/>
    <property type="match status" value="1"/>
</dbReference>
<evidence type="ECO:0000313" key="3">
    <source>
        <dbReference type="Proteomes" id="UP000824055"/>
    </source>
</evidence>
<dbReference type="InterPro" id="IPR001667">
    <property type="entry name" value="DDH_dom"/>
</dbReference>
<organism evidence="2 3">
    <name type="scientific">Candidatus Prevotella avicola</name>
    <dbReference type="NCBI Taxonomy" id="2838738"/>
    <lineage>
        <taxon>Bacteria</taxon>
        <taxon>Pseudomonadati</taxon>
        <taxon>Bacteroidota</taxon>
        <taxon>Bacteroidia</taxon>
        <taxon>Bacteroidales</taxon>
        <taxon>Prevotellaceae</taxon>
        <taxon>Prevotella</taxon>
    </lineage>
</organism>
<proteinExistence type="predicted"/>
<evidence type="ECO:0000259" key="1">
    <source>
        <dbReference type="Pfam" id="PF01368"/>
    </source>
</evidence>
<name>A0A9D2FYW9_9BACT</name>
<dbReference type="Gene3D" id="3.10.310.30">
    <property type="match status" value="1"/>
</dbReference>
<dbReference type="InterPro" id="IPR038763">
    <property type="entry name" value="DHH_sf"/>
</dbReference>
<sequence length="345" mass="39596">MEINTLDEKEAAILRHWIAASERIVICAHKSPDGDAMGAALAWNEYLRQLGKTPFVVVPDAYPNFLQWLPGSERVLRYDRKPEVVTALFQQADLVFCLDFGESSRVEAMQQVLMLSPARKVMIDHHLNPSDEMDLVISRPSLCSTCELVFRIVWQLGDFERMNRKWATCIYCGMMTDTGAFTYNSNSPVIFFIISQLLTKHIDKDLIYRRVFNNYSSYAIRLRGYLMDQKLQVWEDLHAACFTLTREEMQRYHFIKGDVEGLVNQPLRIKDLKLSIYLREDTEQDNLIYVSLRSVDDFPCNEMAANFFHGGGHLNASGGKLACSLEEAKAVVERAVNAYSERLRA</sequence>
<gene>
    <name evidence="2" type="ORF">H9966_09385</name>
</gene>
<comment type="caution">
    <text evidence="2">The sequence shown here is derived from an EMBL/GenBank/DDBJ whole genome shotgun (WGS) entry which is preliminary data.</text>
</comment>
<dbReference type="PANTHER" id="PTHR47618">
    <property type="entry name" value="BIFUNCTIONAL OLIGORIBONUCLEASE AND PAP PHOSPHATASE NRNA"/>
    <property type="match status" value="1"/>
</dbReference>
<dbReference type="Gene3D" id="3.90.1640.10">
    <property type="entry name" value="inorganic pyrophosphatase (n-terminal core)"/>
    <property type="match status" value="1"/>
</dbReference>
<reference evidence="2" key="1">
    <citation type="journal article" date="2021" name="PeerJ">
        <title>Extensive microbial diversity within the chicken gut microbiome revealed by metagenomics and culture.</title>
        <authorList>
            <person name="Gilroy R."/>
            <person name="Ravi A."/>
            <person name="Getino M."/>
            <person name="Pursley I."/>
            <person name="Horton D.L."/>
            <person name="Alikhan N.F."/>
            <person name="Baker D."/>
            <person name="Gharbi K."/>
            <person name="Hall N."/>
            <person name="Watson M."/>
            <person name="Adriaenssens E.M."/>
            <person name="Foster-Nyarko E."/>
            <person name="Jarju S."/>
            <person name="Secka A."/>
            <person name="Antonio M."/>
            <person name="Oren A."/>
            <person name="Chaudhuri R.R."/>
            <person name="La Ragione R."/>
            <person name="Hildebrand F."/>
            <person name="Pallen M.J."/>
        </authorList>
    </citation>
    <scope>NUCLEOTIDE SEQUENCE</scope>
    <source>
        <strain evidence="2">ChiHecec3B27-8219</strain>
    </source>
</reference>
<dbReference type="AlphaFoldDB" id="A0A9D2FYW9"/>
<evidence type="ECO:0000313" key="2">
    <source>
        <dbReference type="EMBL" id="HIZ70063.1"/>
    </source>
</evidence>
<reference evidence="2" key="2">
    <citation type="submission" date="2021-04" db="EMBL/GenBank/DDBJ databases">
        <authorList>
            <person name="Gilroy R."/>
        </authorList>
    </citation>
    <scope>NUCLEOTIDE SEQUENCE</scope>
    <source>
        <strain evidence="2">ChiHecec3B27-8219</strain>
    </source>
</reference>
<dbReference type="PANTHER" id="PTHR47618:SF1">
    <property type="entry name" value="BIFUNCTIONAL OLIGORIBONUCLEASE AND PAP PHOSPHATASE NRNA"/>
    <property type="match status" value="1"/>
</dbReference>
<dbReference type="Pfam" id="PF01368">
    <property type="entry name" value="DHH"/>
    <property type="match status" value="1"/>
</dbReference>
<feature type="domain" description="DDH" evidence="1">
    <location>
        <begin position="23"/>
        <end position="174"/>
    </location>
</feature>
<dbReference type="InterPro" id="IPR051319">
    <property type="entry name" value="Oligoribo/pAp-PDE_c-di-AMP_PDE"/>
</dbReference>
<dbReference type="EMBL" id="DXBE01000069">
    <property type="protein sequence ID" value="HIZ70063.1"/>
    <property type="molecule type" value="Genomic_DNA"/>
</dbReference>